<reference evidence="2" key="1">
    <citation type="journal article" date="2017" name="Cell">
        <title>Insights into land plant evolution garnered from the Marchantia polymorpha genome.</title>
        <authorList>
            <person name="Bowman J.L."/>
            <person name="Kohchi T."/>
            <person name="Yamato K.T."/>
            <person name="Jenkins J."/>
            <person name="Shu S."/>
            <person name="Ishizaki K."/>
            <person name="Yamaoka S."/>
            <person name="Nishihama R."/>
            <person name="Nakamura Y."/>
            <person name="Berger F."/>
            <person name="Adam C."/>
            <person name="Aki S.S."/>
            <person name="Althoff F."/>
            <person name="Araki T."/>
            <person name="Arteaga-Vazquez M.A."/>
            <person name="Balasubrmanian S."/>
            <person name="Barry K."/>
            <person name="Bauer D."/>
            <person name="Boehm C.R."/>
            <person name="Briginshaw L."/>
            <person name="Caballero-Perez J."/>
            <person name="Catarino B."/>
            <person name="Chen F."/>
            <person name="Chiyoda S."/>
            <person name="Chovatia M."/>
            <person name="Davies K.M."/>
            <person name="Delmans M."/>
            <person name="Demura T."/>
            <person name="Dierschke T."/>
            <person name="Dolan L."/>
            <person name="Dorantes-Acosta A.E."/>
            <person name="Eklund D.M."/>
            <person name="Florent S.N."/>
            <person name="Flores-Sandoval E."/>
            <person name="Fujiyama A."/>
            <person name="Fukuzawa H."/>
            <person name="Galik B."/>
            <person name="Grimanelli D."/>
            <person name="Grimwood J."/>
            <person name="Grossniklaus U."/>
            <person name="Hamada T."/>
            <person name="Haseloff J."/>
            <person name="Hetherington A.J."/>
            <person name="Higo A."/>
            <person name="Hirakawa Y."/>
            <person name="Hundley H.N."/>
            <person name="Ikeda Y."/>
            <person name="Inoue K."/>
            <person name="Inoue S.I."/>
            <person name="Ishida S."/>
            <person name="Jia Q."/>
            <person name="Kakita M."/>
            <person name="Kanazawa T."/>
            <person name="Kawai Y."/>
            <person name="Kawashima T."/>
            <person name="Kennedy M."/>
            <person name="Kinose K."/>
            <person name="Kinoshita T."/>
            <person name="Kohara Y."/>
            <person name="Koide E."/>
            <person name="Komatsu K."/>
            <person name="Kopischke S."/>
            <person name="Kubo M."/>
            <person name="Kyozuka J."/>
            <person name="Lagercrantz U."/>
            <person name="Lin S.S."/>
            <person name="Lindquist E."/>
            <person name="Lipzen A.M."/>
            <person name="Lu C.W."/>
            <person name="De Luna E."/>
            <person name="Martienssen R.A."/>
            <person name="Minamino N."/>
            <person name="Mizutani M."/>
            <person name="Mizutani M."/>
            <person name="Mochizuki N."/>
            <person name="Monte I."/>
            <person name="Mosher R."/>
            <person name="Nagasaki H."/>
            <person name="Nakagami H."/>
            <person name="Naramoto S."/>
            <person name="Nishitani K."/>
            <person name="Ohtani M."/>
            <person name="Okamoto T."/>
            <person name="Okumura M."/>
            <person name="Phillips J."/>
            <person name="Pollak B."/>
            <person name="Reinders A."/>
            <person name="Rovekamp M."/>
            <person name="Sano R."/>
            <person name="Sawa S."/>
            <person name="Schmid M.W."/>
            <person name="Shirakawa M."/>
            <person name="Solano R."/>
            <person name="Spunde A."/>
            <person name="Suetsugu N."/>
            <person name="Sugano S."/>
            <person name="Sugiyama A."/>
            <person name="Sun R."/>
            <person name="Suzuki Y."/>
            <person name="Takenaka M."/>
            <person name="Takezawa D."/>
            <person name="Tomogane H."/>
            <person name="Tsuzuki M."/>
            <person name="Ueda T."/>
            <person name="Umeda M."/>
            <person name="Ward J.M."/>
            <person name="Watanabe Y."/>
            <person name="Yazaki K."/>
            <person name="Yokoyama R."/>
            <person name="Yoshitake Y."/>
            <person name="Yotsui I."/>
            <person name="Zachgo S."/>
            <person name="Schmutz J."/>
        </authorList>
    </citation>
    <scope>NUCLEOTIDE SEQUENCE [LARGE SCALE GENOMIC DNA]</scope>
    <source>
        <strain evidence="2">Tak-1</strain>
    </source>
</reference>
<evidence type="ECO:0000313" key="2">
    <source>
        <dbReference type="Proteomes" id="UP000244005"/>
    </source>
</evidence>
<protein>
    <submittedName>
        <fullName evidence="1">Uncharacterized protein</fullName>
    </submittedName>
</protein>
<organism evidence="1 2">
    <name type="scientific">Marchantia polymorpha</name>
    <name type="common">Common liverwort</name>
    <name type="synonym">Marchantia aquatica</name>
    <dbReference type="NCBI Taxonomy" id="3197"/>
    <lineage>
        <taxon>Eukaryota</taxon>
        <taxon>Viridiplantae</taxon>
        <taxon>Streptophyta</taxon>
        <taxon>Embryophyta</taxon>
        <taxon>Marchantiophyta</taxon>
        <taxon>Marchantiopsida</taxon>
        <taxon>Marchantiidae</taxon>
        <taxon>Marchantiales</taxon>
        <taxon>Marchantiaceae</taxon>
        <taxon>Marchantia</taxon>
    </lineage>
</organism>
<accession>A0A2R6XLC4</accession>
<dbReference type="Proteomes" id="UP000244005">
    <property type="component" value="Unassembled WGS sequence"/>
</dbReference>
<dbReference type="AlphaFoldDB" id="A0A2R6XLC4"/>
<evidence type="ECO:0000313" key="1">
    <source>
        <dbReference type="EMBL" id="PTQ46915.1"/>
    </source>
</evidence>
<proteinExistence type="predicted"/>
<name>A0A2R6XLC4_MARPO</name>
<keyword evidence="2" id="KW-1185">Reference proteome</keyword>
<dbReference type="EMBL" id="KZ772681">
    <property type="protein sequence ID" value="PTQ46915.1"/>
    <property type="molecule type" value="Genomic_DNA"/>
</dbReference>
<gene>
    <name evidence="1" type="ORF">MARPO_0009s0038</name>
</gene>
<sequence length="61" mass="6744">MFVLARFGWRLVSAQESGWCGVVSCSRLEGCDRSGGKAGSSTGWSYFELIYLVLLQHLQSL</sequence>